<reference evidence="1" key="1">
    <citation type="submission" date="2023-07" db="EMBL/GenBank/DDBJ databases">
        <title>Genome content predicts the carbon catabolic preferences of heterotrophic bacteria.</title>
        <authorList>
            <person name="Gralka M."/>
        </authorList>
    </citation>
    <scope>NUCLEOTIDE SEQUENCE</scope>
    <source>
        <strain evidence="1">4G09</strain>
    </source>
</reference>
<organism evidence="1 2">
    <name type="scientific">Pseudoalteromonas marina</name>
    <dbReference type="NCBI Taxonomy" id="267375"/>
    <lineage>
        <taxon>Bacteria</taxon>
        <taxon>Pseudomonadati</taxon>
        <taxon>Pseudomonadota</taxon>
        <taxon>Gammaproteobacteria</taxon>
        <taxon>Alteromonadales</taxon>
        <taxon>Pseudoalteromonadaceae</taxon>
        <taxon>Pseudoalteromonas</taxon>
    </lineage>
</organism>
<accession>A0ABT9FC71</accession>
<dbReference type="InterPro" id="IPR010927">
    <property type="entry name" value="T4SS_TraH"/>
</dbReference>
<dbReference type="Proteomes" id="UP001177212">
    <property type="component" value="Unassembled WGS sequence"/>
</dbReference>
<keyword evidence="2" id="KW-1185">Reference proteome</keyword>
<name>A0ABT9FC71_9GAMM</name>
<sequence>MRSKTRTTISAGRFKAYAKKTRLSVFDFSPPSMSAGCGGVSLHFGGLSFANGEQYKQLVESIIQNSPGLLIQLAITTACEPCGTAFKNIQKVVDLARKASTDSCEAASMLIGTAANMFGLCSAKTGLASLVGGESDQAAASERCQSKTDQYDIVKMAKETDDNGNQKSSAEKDYCEEGERSWCALATIDLLPSATVTDPNGMDVFAPKKFAEMNNNEIYRRAFAELLYHQMPKKQGATDAAAKAPDPKSSGDELMGGRIISLAFMCGRSAGSVPSGFTPEQVTIREEMLQESCSAFWDLADTTSISVLDSDSEAAGGLDRLKTPTFAPMKVKDWMQSRKFASVGLLPRVLDTVLKAFNSALTRTSLGAAELSLIQNTPLPLIQLLNLSQSYPLKALHILSESSDVITKMILQTTITDAVKMHTSDLSMSRIKQEDQEVVKKAIADFLLGAQVTFEKDEIKNTEDRIVEFVMSSQNMLTQEISRSTLGNNLQFHQSFLYDTASNPKNDTN</sequence>
<protein>
    <submittedName>
        <fullName evidence="1">Conjugal transfer protein TraH</fullName>
    </submittedName>
</protein>
<proteinExistence type="predicted"/>
<comment type="caution">
    <text evidence="1">The sequence shown here is derived from an EMBL/GenBank/DDBJ whole genome shotgun (WGS) entry which is preliminary data.</text>
</comment>
<dbReference type="Pfam" id="PF06122">
    <property type="entry name" value="TraH"/>
    <property type="match status" value="1"/>
</dbReference>
<gene>
    <name evidence="1" type="ORF">Q8W34_07035</name>
</gene>
<evidence type="ECO:0000313" key="2">
    <source>
        <dbReference type="Proteomes" id="UP001177212"/>
    </source>
</evidence>
<evidence type="ECO:0000313" key="1">
    <source>
        <dbReference type="EMBL" id="MDP2564383.1"/>
    </source>
</evidence>
<dbReference type="EMBL" id="JAUYVT010000004">
    <property type="protein sequence ID" value="MDP2564383.1"/>
    <property type="molecule type" value="Genomic_DNA"/>
</dbReference>
<dbReference type="RefSeq" id="WP_305471770.1">
    <property type="nucleotide sequence ID" value="NZ_JAUYVT010000004.1"/>
</dbReference>